<dbReference type="InterPro" id="IPR036047">
    <property type="entry name" value="F-box-like_dom_sf"/>
</dbReference>
<reference evidence="2 3" key="1">
    <citation type="journal article" date="2015" name="BMC Genomics">
        <title>The genome of the truffle-parasite Tolypocladium ophioglossoides and the evolution of antifungal peptaibiotics.</title>
        <authorList>
            <person name="Quandt C.A."/>
            <person name="Bushley K.E."/>
            <person name="Spatafora J.W."/>
        </authorList>
    </citation>
    <scope>NUCLEOTIDE SEQUENCE [LARGE SCALE GENOMIC DNA]</scope>
    <source>
        <strain evidence="2 3">CBS 100239</strain>
    </source>
</reference>
<evidence type="ECO:0000259" key="1">
    <source>
        <dbReference type="Pfam" id="PF12937"/>
    </source>
</evidence>
<sequence length="423" mass="47971">MPTITDLPCEVVASILRNLDSLQSLLRSLLVCRHFYSSMKESSGVEATIVQQQITPALLPYSVAVMEASRLPYPRIEDSVRNLLDTLFHEPAQLTSRVRTMPRRLIGIMARTHDVVHRLATDFATDSWARLSQADASSASKSLSLSPAEYFRFCRALYQVELFYSLFRGEPGDSTGTFEESMNPWFFSRQPPWENEQLGCVQEFLEAKLAEASLDVVAHEVEFGEFSIDYLTVGGDNHWRQLWLAQGIGFTYQLMNASSYDVKQALLTSGSDGGRANLPEALAGVFEADPEDVILEDYSEEEIQSLVLLGDDTDTDMGPYESWRAAHYDLPRADWLMLSDDAWLRERAYVLWDLERIQTHHLLELFGGSPQSPGPVYHDEDLEEMQESFDERSNIWQRGGSGYWSKGDYSMIVWPSQSEEKSA</sequence>
<name>A0A0L0NDL1_TOLOC</name>
<comment type="caution">
    <text evidence="2">The sequence shown here is derived from an EMBL/GenBank/DDBJ whole genome shotgun (WGS) entry which is preliminary data.</text>
</comment>
<organism evidence="2 3">
    <name type="scientific">Tolypocladium ophioglossoides (strain CBS 100239)</name>
    <name type="common">Snaketongue truffleclub</name>
    <name type="synonym">Elaphocordyceps ophioglossoides</name>
    <dbReference type="NCBI Taxonomy" id="1163406"/>
    <lineage>
        <taxon>Eukaryota</taxon>
        <taxon>Fungi</taxon>
        <taxon>Dikarya</taxon>
        <taxon>Ascomycota</taxon>
        <taxon>Pezizomycotina</taxon>
        <taxon>Sordariomycetes</taxon>
        <taxon>Hypocreomycetidae</taxon>
        <taxon>Hypocreales</taxon>
        <taxon>Ophiocordycipitaceae</taxon>
        <taxon>Tolypocladium</taxon>
    </lineage>
</organism>
<feature type="non-terminal residue" evidence="2">
    <location>
        <position position="423"/>
    </location>
</feature>
<dbReference type="EMBL" id="LFRF01000007">
    <property type="protein sequence ID" value="KND92089.1"/>
    <property type="molecule type" value="Genomic_DNA"/>
</dbReference>
<feature type="domain" description="F-box" evidence="1">
    <location>
        <begin position="4"/>
        <end position="37"/>
    </location>
</feature>
<keyword evidence="3" id="KW-1185">Reference proteome</keyword>
<accession>A0A0L0NDL1</accession>
<dbReference type="SUPFAM" id="SSF81383">
    <property type="entry name" value="F-box domain"/>
    <property type="match status" value="1"/>
</dbReference>
<dbReference type="Pfam" id="PF12937">
    <property type="entry name" value="F-box-like"/>
    <property type="match status" value="1"/>
</dbReference>
<dbReference type="AlphaFoldDB" id="A0A0L0NDL1"/>
<dbReference type="InterPro" id="IPR001810">
    <property type="entry name" value="F-box_dom"/>
</dbReference>
<dbReference type="STRING" id="1163406.A0A0L0NDL1"/>
<evidence type="ECO:0000313" key="2">
    <source>
        <dbReference type="EMBL" id="KND92089.1"/>
    </source>
</evidence>
<protein>
    <recommendedName>
        <fullName evidence="1">F-box domain-containing protein</fullName>
    </recommendedName>
</protein>
<dbReference type="OrthoDB" id="5427059at2759"/>
<gene>
    <name evidence="2" type="ORF">TOPH_03424</name>
</gene>
<proteinExistence type="predicted"/>
<evidence type="ECO:0000313" key="3">
    <source>
        <dbReference type="Proteomes" id="UP000036947"/>
    </source>
</evidence>
<dbReference type="Proteomes" id="UP000036947">
    <property type="component" value="Unassembled WGS sequence"/>
</dbReference>